<proteinExistence type="predicted"/>
<reference evidence="1" key="1">
    <citation type="journal article" date="2021" name="Proc. Natl. Acad. Sci. U.S.A.">
        <title>A Catalog of Tens of Thousands of Viruses from Human Metagenomes Reveals Hidden Associations with Chronic Diseases.</title>
        <authorList>
            <person name="Tisza M.J."/>
            <person name="Buck C.B."/>
        </authorList>
    </citation>
    <scope>NUCLEOTIDE SEQUENCE</scope>
    <source>
        <strain evidence="1">CtcfK29</strain>
    </source>
</reference>
<accession>A0A8S5MJV2</accession>
<organism evidence="1">
    <name type="scientific">CrAss-like virus sp. ctcfK29</name>
    <dbReference type="NCBI Taxonomy" id="2826827"/>
    <lineage>
        <taxon>Viruses</taxon>
        <taxon>Duplodnaviria</taxon>
        <taxon>Heunggongvirae</taxon>
        <taxon>Uroviricota</taxon>
        <taxon>Caudoviricetes</taxon>
        <taxon>Crassvirales</taxon>
    </lineage>
</organism>
<name>A0A8S5MJV2_9CAUD</name>
<sequence length="143" mass="15999">MNIPTLKEKMLDSLDTWLKGRVDEMVNDNPALSLPSVYIKRGCHNILNKYEGKISQSIDNAALFLADENGDINTNTLFTDAMEIFKGLEDNTFDIGLVQGVVGKGRISITLPDNIFTNIIFGNKKTITFNENDFLELKSLLVE</sequence>
<protein>
    <submittedName>
        <fullName evidence="1">Uncharacterized protein</fullName>
    </submittedName>
</protein>
<dbReference type="EMBL" id="BK014916">
    <property type="protein sequence ID" value="DAD82335.1"/>
    <property type="molecule type" value="Genomic_DNA"/>
</dbReference>
<evidence type="ECO:0000313" key="1">
    <source>
        <dbReference type="EMBL" id="DAD82335.1"/>
    </source>
</evidence>